<keyword evidence="1" id="KW-0732">Signal</keyword>
<organism evidence="2 3">
    <name type="scientific">Pseudolycoriella hygida</name>
    <dbReference type="NCBI Taxonomy" id="35572"/>
    <lineage>
        <taxon>Eukaryota</taxon>
        <taxon>Metazoa</taxon>
        <taxon>Ecdysozoa</taxon>
        <taxon>Arthropoda</taxon>
        <taxon>Hexapoda</taxon>
        <taxon>Insecta</taxon>
        <taxon>Pterygota</taxon>
        <taxon>Neoptera</taxon>
        <taxon>Endopterygota</taxon>
        <taxon>Diptera</taxon>
        <taxon>Nematocera</taxon>
        <taxon>Sciaroidea</taxon>
        <taxon>Sciaridae</taxon>
        <taxon>Pseudolycoriella</taxon>
    </lineage>
</organism>
<accession>A0A9Q0S4P7</accession>
<dbReference type="AlphaFoldDB" id="A0A9Q0S4P7"/>
<evidence type="ECO:0000256" key="1">
    <source>
        <dbReference type="SAM" id="SignalP"/>
    </source>
</evidence>
<feature type="chain" id="PRO_5040365507" evidence="1">
    <location>
        <begin position="17"/>
        <end position="126"/>
    </location>
</feature>
<evidence type="ECO:0000313" key="2">
    <source>
        <dbReference type="EMBL" id="KAJ6643245.1"/>
    </source>
</evidence>
<dbReference type="EMBL" id="WJQU01000002">
    <property type="protein sequence ID" value="KAJ6643245.1"/>
    <property type="molecule type" value="Genomic_DNA"/>
</dbReference>
<feature type="signal peptide" evidence="1">
    <location>
        <begin position="1"/>
        <end position="16"/>
    </location>
</feature>
<protein>
    <submittedName>
        <fullName evidence="2">Uncharacterized protein</fullName>
    </submittedName>
</protein>
<dbReference type="OrthoDB" id="7770592at2759"/>
<sequence length="126" mass="13978">MMNYLILIYFVVCAFASEKCTPQTDNCGPLEYDFNFSQELSLYSEPNFMGEHEKINITGPFGCTNDVPNFKIKSLLSTGSTQVTLHYGEDCVGHVIKQYQGGSDNIDATGNCPGSIFVKFNRYGSC</sequence>
<comment type="caution">
    <text evidence="2">The sequence shown here is derived from an EMBL/GenBank/DDBJ whole genome shotgun (WGS) entry which is preliminary data.</text>
</comment>
<reference evidence="2" key="1">
    <citation type="submission" date="2022-07" db="EMBL/GenBank/DDBJ databases">
        <authorList>
            <person name="Trinca V."/>
            <person name="Uliana J.V.C."/>
            <person name="Torres T.T."/>
            <person name="Ward R.J."/>
            <person name="Monesi N."/>
        </authorList>
    </citation>
    <scope>NUCLEOTIDE SEQUENCE</scope>
    <source>
        <strain evidence="2">HSMRA1968</strain>
        <tissue evidence="2">Whole embryos</tissue>
    </source>
</reference>
<dbReference type="Proteomes" id="UP001151699">
    <property type="component" value="Chromosome B"/>
</dbReference>
<evidence type="ECO:0000313" key="3">
    <source>
        <dbReference type="Proteomes" id="UP001151699"/>
    </source>
</evidence>
<keyword evidence="3" id="KW-1185">Reference proteome</keyword>
<gene>
    <name evidence="2" type="ORF">Bhyg_08203</name>
</gene>
<name>A0A9Q0S4P7_9DIPT</name>
<proteinExistence type="predicted"/>